<name>D8Q4U3_SCHCM</name>
<dbReference type="VEuPathDB" id="FungiDB:SCHCODRAFT_02626208"/>
<dbReference type="InterPro" id="IPR036291">
    <property type="entry name" value="NAD(P)-bd_dom_sf"/>
</dbReference>
<keyword evidence="5" id="KW-0521">NADP</keyword>
<dbReference type="GO" id="GO:0006633">
    <property type="term" value="P:fatty acid biosynthetic process"/>
    <property type="evidence" value="ECO:0007669"/>
    <property type="project" value="UniProtKB-KW"/>
</dbReference>
<keyword evidence="10" id="KW-0275">Fatty acid biosynthesis</keyword>
<dbReference type="GO" id="GO:0141148">
    <property type="term" value="F:enoyl-[acyl-carrier-protein] reductase (NADPH) activity"/>
    <property type="evidence" value="ECO:0007669"/>
    <property type="project" value="UniProtKB-EC"/>
</dbReference>
<dbReference type="CDD" id="cd08290">
    <property type="entry name" value="ETR"/>
    <property type="match status" value="1"/>
</dbReference>
<keyword evidence="7" id="KW-0560">Oxidoreductase</keyword>
<dbReference type="FunFam" id="3.40.50.720:FF:000112">
    <property type="entry name" value="Enoyl-[acyl-carrier-protein] reductase 1, mitochondrial"/>
    <property type="match status" value="1"/>
</dbReference>
<evidence type="ECO:0000256" key="12">
    <source>
        <dbReference type="ARBA" id="ARBA00048843"/>
    </source>
</evidence>
<dbReference type="Proteomes" id="UP000007431">
    <property type="component" value="Unassembled WGS sequence"/>
</dbReference>
<dbReference type="OrthoDB" id="7482721at2759"/>
<dbReference type="InterPro" id="IPR013154">
    <property type="entry name" value="ADH-like_N"/>
</dbReference>
<dbReference type="GeneID" id="9589758"/>
<dbReference type="GO" id="GO:0005739">
    <property type="term" value="C:mitochondrion"/>
    <property type="evidence" value="ECO:0007669"/>
    <property type="project" value="UniProtKB-SubCell"/>
</dbReference>
<dbReference type="InterPro" id="IPR051034">
    <property type="entry name" value="Mito_Enoyl-ACP_Reductase"/>
</dbReference>
<dbReference type="Pfam" id="PF00107">
    <property type="entry name" value="ADH_zinc_N"/>
    <property type="match status" value="1"/>
</dbReference>
<keyword evidence="4" id="KW-0276">Fatty acid metabolism</keyword>
<dbReference type="HOGENOM" id="CLU_026673_17_0_1"/>
<keyword evidence="15" id="KW-1185">Reference proteome</keyword>
<dbReference type="STRING" id="578458.D8Q4U3"/>
<dbReference type="SUPFAM" id="SSF51735">
    <property type="entry name" value="NAD(P)-binding Rossmann-fold domains"/>
    <property type="match status" value="1"/>
</dbReference>
<evidence type="ECO:0000256" key="7">
    <source>
        <dbReference type="ARBA" id="ARBA00023002"/>
    </source>
</evidence>
<reference evidence="14 15" key="1">
    <citation type="journal article" date="2010" name="Nat. Biotechnol.">
        <title>Genome sequence of the model mushroom Schizophyllum commune.</title>
        <authorList>
            <person name="Ohm R.A."/>
            <person name="de Jong J.F."/>
            <person name="Lugones L.G."/>
            <person name="Aerts A."/>
            <person name="Kothe E."/>
            <person name="Stajich J.E."/>
            <person name="de Vries R.P."/>
            <person name="Record E."/>
            <person name="Levasseur A."/>
            <person name="Baker S.E."/>
            <person name="Bartholomew K.A."/>
            <person name="Coutinho P.M."/>
            <person name="Erdmann S."/>
            <person name="Fowler T.J."/>
            <person name="Gathman A.C."/>
            <person name="Lombard V."/>
            <person name="Henrissat B."/>
            <person name="Knabe N."/>
            <person name="Kuees U."/>
            <person name="Lilly W.W."/>
            <person name="Lindquist E."/>
            <person name="Lucas S."/>
            <person name="Magnuson J.K."/>
            <person name="Piumi F."/>
            <person name="Raudaskoski M."/>
            <person name="Salamov A."/>
            <person name="Schmutz J."/>
            <person name="Schwarze F.W.M.R."/>
            <person name="vanKuyk P.A."/>
            <person name="Horton J.S."/>
            <person name="Grigoriev I.V."/>
            <person name="Woesten H.A.B."/>
        </authorList>
    </citation>
    <scope>NUCLEOTIDE SEQUENCE [LARGE SCALE GENOMIC DNA]</scope>
    <source>
        <strain evidence="15">H4-8 / FGSC 9210</strain>
    </source>
</reference>
<keyword evidence="8" id="KW-0443">Lipid metabolism</keyword>
<dbReference type="PANTHER" id="PTHR43981">
    <property type="entry name" value="ENOYL-[ACYL-CARRIER-PROTEIN] REDUCTASE, MITOCHONDRIAL"/>
    <property type="match status" value="1"/>
</dbReference>
<dbReference type="OMA" id="YGYTQSK"/>
<feature type="domain" description="Enoyl reductase (ER)" evidence="13">
    <location>
        <begin position="40"/>
        <end position="383"/>
    </location>
</feature>
<comment type="subcellular location">
    <subcellularLocation>
        <location evidence="1">Mitochondrion</location>
    </subcellularLocation>
</comment>
<comment type="catalytic activity">
    <reaction evidence="12">
        <text>a 2,3-saturated acyl-[ACP] + NADP(+) = a (2E)-enoyl-[ACP] + NADPH + H(+)</text>
        <dbReference type="Rhea" id="RHEA:22564"/>
        <dbReference type="Rhea" id="RHEA-COMP:9925"/>
        <dbReference type="Rhea" id="RHEA-COMP:9926"/>
        <dbReference type="ChEBI" id="CHEBI:15378"/>
        <dbReference type="ChEBI" id="CHEBI:57783"/>
        <dbReference type="ChEBI" id="CHEBI:58349"/>
        <dbReference type="ChEBI" id="CHEBI:78784"/>
        <dbReference type="ChEBI" id="CHEBI:78785"/>
        <dbReference type="EC" id="1.3.1.104"/>
    </reaction>
</comment>
<dbReference type="InterPro" id="IPR011032">
    <property type="entry name" value="GroES-like_sf"/>
</dbReference>
<dbReference type="EC" id="1.3.1.104" evidence="11"/>
<keyword evidence="9" id="KW-0496">Mitochondrion</keyword>
<dbReference type="KEGG" id="scm:SCHCO_02626208"/>
<dbReference type="SMART" id="SM00829">
    <property type="entry name" value="PKS_ER"/>
    <property type="match status" value="1"/>
</dbReference>
<evidence type="ECO:0000256" key="3">
    <source>
        <dbReference type="ARBA" id="ARBA00022516"/>
    </source>
</evidence>
<evidence type="ECO:0000256" key="8">
    <source>
        <dbReference type="ARBA" id="ARBA00023098"/>
    </source>
</evidence>
<evidence type="ECO:0000256" key="6">
    <source>
        <dbReference type="ARBA" id="ARBA00022946"/>
    </source>
</evidence>
<evidence type="ECO:0000313" key="15">
    <source>
        <dbReference type="Proteomes" id="UP000007431"/>
    </source>
</evidence>
<proteinExistence type="inferred from homology"/>
<dbReference type="InterPro" id="IPR020843">
    <property type="entry name" value="ER"/>
</dbReference>
<accession>D8Q4U3</accession>
<comment type="similarity">
    <text evidence="2">Belongs to the zinc-containing alcohol dehydrogenase family. Quinone oxidoreductase subfamily.</text>
</comment>
<dbReference type="SUPFAM" id="SSF50129">
    <property type="entry name" value="GroES-like"/>
    <property type="match status" value="1"/>
</dbReference>
<evidence type="ECO:0000256" key="11">
    <source>
        <dbReference type="ARBA" id="ARBA00038963"/>
    </source>
</evidence>
<dbReference type="eggNOG" id="KOG0025">
    <property type="taxonomic scope" value="Eukaryota"/>
</dbReference>
<dbReference type="InParanoid" id="D8Q4U3"/>
<evidence type="ECO:0000256" key="4">
    <source>
        <dbReference type="ARBA" id="ARBA00022832"/>
    </source>
</evidence>
<evidence type="ECO:0000256" key="2">
    <source>
        <dbReference type="ARBA" id="ARBA00010371"/>
    </source>
</evidence>
<evidence type="ECO:0000256" key="5">
    <source>
        <dbReference type="ARBA" id="ARBA00022857"/>
    </source>
</evidence>
<sequence length="386" mass="41622">MVSLFRLRAARPSAAYRTFSTSARRADRAIVYAKNGEPPSVLRAVSYPPLEAPKPGTINVKYLLSPINPADINVIEGVYPATPSPDASLQSRTDGPVFVGGNEGLAQVTAVGPDVKGLSEGDWVVPIAPQSGTWITSRNLAPEDVVRVPRAEGLTEAGAAMLTVNPPTAYNLLHDFVELKPGDWVLQNGANSAVGQLVVQIAKAQGWRTINFVRDRKDFRKLVDEMKGLGADAVFTYDDLADKGLRDTVKELTGGKPISLALNCVSGPVTSNMARYLAAKPPTKPHLVSYGAMSKQPLSLPTSLFIFKDLVSCGFWQSRWYRTHSKEEKEELISKVANMGLKVPKHEIIEVGGEGASDAEVSQQIQDVVRRVVEGNVGGKVLLKVA</sequence>
<protein>
    <recommendedName>
        <fullName evidence="11">enoyl-[acyl-carrier-protein] reductase</fullName>
        <ecNumber evidence="11">1.3.1.104</ecNumber>
    </recommendedName>
</protein>
<organism evidence="15">
    <name type="scientific">Schizophyllum commune (strain H4-8 / FGSC 9210)</name>
    <name type="common">Split gill fungus</name>
    <dbReference type="NCBI Taxonomy" id="578458"/>
    <lineage>
        <taxon>Eukaryota</taxon>
        <taxon>Fungi</taxon>
        <taxon>Dikarya</taxon>
        <taxon>Basidiomycota</taxon>
        <taxon>Agaricomycotina</taxon>
        <taxon>Agaricomycetes</taxon>
        <taxon>Agaricomycetidae</taxon>
        <taxon>Agaricales</taxon>
        <taxon>Schizophyllaceae</taxon>
        <taxon>Schizophyllum</taxon>
    </lineage>
</organism>
<keyword evidence="6" id="KW-0809">Transit peptide</keyword>
<evidence type="ECO:0000256" key="10">
    <source>
        <dbReference type="ARBA" id="ARBA00023160"/>
    </source>
</evidence>
<gene>
    <name evidence="14" type="ORF">SCHCODRAFT_68008</name>
</gene>
<evidence type="ECO:0000313" key="14">
    <source>
        <dbReference type="EMBL" id="EFI97298.1"/>
    </source>
</evidence>
<evidence type="ECO:0000256" key="9">
    <source>
        <dbReference type="ARBA" id="ARBA00023128"/>
    </source>
</evidence>
<evidence type="ECO:0000259" key="13">
    <source>
        <dbReference type="SMART" id="SM00829"/>
    </source>
</evidence>
<dbReference type="AlphaFoldDB" id="D8Q4U3"/>
<dbReference type="RefSeq" id="XP_003032201.1">
    <property type="nucleotide sequence ID" value="XM_003032155.1"/>
</dbReference>
<dbReference type="Gene3D" id="3.40.50.720">
    <property type="entry name" value="NAD(P)-binding Rossmann-like Domain"/>
    <property type="match status" value="1"/>
</dbReference>
<dbReference type="EMBL" id="GL377306">
    <property type="protein sequence ID" value="EFI97298.1"/>
    <property type="molecule type" value="Genomic_DNA"/>
</dbReference>
<dbReference type="PANTHER" id="PTHR43981:SF2">
    <property type="entry name" value="ENOYL-[ACYL-CARRIER-PROTEIN] REDUCTASE, MITOCHONDRIAL"/>
    <property type="match status" value="1"/>
</dbReference>
<dbReference type="Pfam" id="PF08240">
    <property type="entry name" value="ADH_N"/>
    <property type="match status" value="1"/>
</dbReference>
<dbReference type="FunCoup" id="D8Q4U3">
    <property type="interactions" value="306"/>
</dbReference>
<dbReference type="Gene3D" id="3.90.180.10">
    <property type="entry name" value="Medium-chain alcohol dehydrogenases, catalytic domain"/>
    <property type="match status" value="1"/>
</dbReference>
<evidence type="ECO:0000256" key="1">
    <source>
        <dbReference type="ARBA" id="ARBA00004173"/>
    </source>
</evidence>
<dbReference type="InterPro" id="IPR013149">
    <property type="entry name" value="ADH-like_C"/>
</dbReference>
<keyword evidence="3" id="KW-0444">Lipid biosynthesis</keyword>